<evidence type="ECO:0000256" key="4">
    <source>
        <dbReference type="SAM" id="SignalP"/>
    </source>
</evidence>
<dbReference type="OrthoDB" id="5657095at2"/>
<keyword evidence="4" id="KW-0732">Signal</keyword>
<gene>
    <name evidence="5" type="ORF">C0J27_00295</name>
</gene>
<dbReference type="SUPFAM" id="SSF48403">
    <property type="entry name" value="Ankyrin repeat"/>
    <property type="match status" value="1"/>
</dbReference>
<dbReference type="Pfam" id="PF12796">
    <property type="entry name" value="Ank_2"/>
    <property type="match status" value="1"/>
</dbReference>
<dbReference type="PROSITE" id="PS50088">
    <property type="entry name" value="ANK_REPEAT"/>
    <property type="match status" value="2"/>
</dbReference>
<evidence type="ECO:0000256" key="2">
    <source>
        <dbReference type="ARBA" id="ARBA00023043"/>
    </source>
</evidence>
<evidence type="ECO:0000313" key="5">
    <source>
        <dbReference type="EMBL" id="AXK60190.1"/>
    </source>
</evidence>
<organism evidence="5 6">
    <name type="scientific">Candidatus Chromulinivorax destructor</name>
    <dbReference type="NCBI Taxonomy" id="2066483"/>
    <lineage>
        <taxon>Bacteria</taxon>
        <taxon>Candidatus Babelota</taxon>
        <taxon>Candidatus Babeliae</taxon>
        <taxon>Candidatus Babeliales</taxon>
        <taxon>Candidatus Chromulinivoraceae</taxon>
        <taxon>Candidatus Chromulinivorax</taxon>
    </lineage>
</organism>
<dbReference type="SMART" id="SM00248">
    <property type="entry name" value="ANK"/>
    <property type="match status" value="3"/>
</dbReference>
<dbReference type="Proteomes" id="UP000254834">
    <property type="component" value="Chromosome"/>
</dbReference>
<sequence>MKFFKRNIYKFFCLLCVCSQFFADAPVKDMGLARYPVIDKSMFEDNFAQTSLVDYDAENDYDFAEPAYFKDFKPRSSDIQTQDTQGKNLLMLIAGKDSHKHLMQFIVQNLRTDLQAQDRQGRSALHYAVIGGDFGMVKMLLQHGALLDTQDHEGKTPLYYAVEKNYVRIVDFLINNGADKKLGVFEDGALPQDMCKTQAMCRLFKKIR</sequence>
<dbReference type="RefSeq" id="WP_115585205.1">
    <property type="nucleotide sequence ID" value="NZ_CP025544.1"/>
</dbReference>
<dbReference type="PANTHER" id="PTHR24126">
    <property type="entry name" value="ANKYRIN REPEAT, PH AND SEC7 DOMAIN CONTAINING PROTEIN SECG-RELATED"/>
    <property type="match status" value="1"/>
</dbReference>
<reference evidence="5 6" key="1">
    <citation type="submission" date="2017-12" db="EMBL/GenBank/DDBJ databases">
        <title>Chromulinavorax destructans is a abundant pathogen of dominant heterotrophic picoflagllates.</title>
        <authorList>
            <person name="Deeg C.M."/>
            <person name="Zimmer M."/>
            <person name="Suttle C.A."/>
        </authorList>
    </citation>
    <scope>NUCLEOTIDE SEQUENCE [LARGE SCALE GENOMIC DNA]</scope>
    <source>
        <strain evidence="5 6">SeV1</strain>
    </source>
</reference>
<dbReference type="Gene3D" id="1.25.40.20">
    <property type="entry name" value="Ankyrin repeat-containing domain"/>
    <property type="match status" value="1"/>
</dbReference>
<dbReference type="EMBL" id="CP025544">
    <property type="protein sequence ID" value="AXK60190.1"/>
    <property type="molecule type" value="Genomic_DNA"/>
</dbReference>
<dbReference type="InterPro" id="IPR036770">
    <property type="entry name" value="Ankyrin_rpt-contain_sf"/>
</dbReference>
<dbReference type="AlphaFoldDB" id="A0A345ZA73"/>
<protein>
    <submittedName>
        <fullName evidence="5">Uncharacterized protein</fullName>
    </submittedName>
</protein>
<keyword evidence="6" id="KW-1185">Reference proteome</keyword>
<accession>A0A345ZA73</accession>
<proteinExistence type="predicted"/>
<feature type="repeat" description="ANK" evidence="3">
    <location>
        <begin position="153"/>
        <end position="179"/>
    </location>
</feature>
<dbReference type="PANTHER" id="PTHR24126:SF14">
    <property type="entry name" value="ANK_REP_REGION DOMAIN-CONTAINING PROTEIN"/>
    <property type="match status" value="1"/>
</dbReference>
<evidence type="ECO:0000256" key="3">
    <source>
        <dbReference type="PROSITE-ProRule" id="PRU00023"/>
    </source>
</evidence>
<feature type="signal peptide" evidence="4">
    <location>
        <begin position="1"/>
        <end position="23"/>
    </location>
</feature>
<dbReference type="KEGG" id="cdes:C0J27_00295"/>
<feature type="chain" id="PRO_5016674556" evidence="4">
    <location>
        <begin position="24"/>
        <end position="208"/>
    </location>
</feature>
<dbReference type="InterPro" id="IPR002110">
    <property type="entry name" value="Ankyrin_rpt"/>
</dbReference>
<evidence type="ECO:0000256" key="1">
    <source>
        <dbReference type="ARBA" id="ARBA00022737"/>
    </source>
</evidence>
<dbReference type="PROSITE" id="PS50297">
    <property type="entry name" value="ANK_REP_REGION"/>
    <property type="match status" value="2"/>
</dbReference>
<feature type="repeat" description="ANK" evidence="3">
    <location>
        <begin position="120"/>
        <end position="152"/>
    </location>
</feature>
<name>A0A345ZA73_9BACT</name>
<keyword evidence="2 3" id="KW-0040">ANK repeat</keyword>
<evidence type="ECO:0000313" key="6">
    <source>
        <dbReference type="Proteomes" id="UP000254834"/>
    </source>
</evidence>
<keyword evidence="1" id="KW-0677">Repeat</keyword>